<dbReference type="GO" id="GO:0005829">
    <property type="term" value="C:cytosol"/>
    <property type="evidence" value="ECO:0007669"/>
    <property type="project" value="TreeGrafter"/>
</dbReference>
<evidence type="ECO:0000259" key="11">
    <source>
        <dbReference type="Pfam" id="PF00133"/>
    </source>
</evidence>
<evidence type="ECO:0000256" key="10">
    <source>
        <dbReference type="ARBA" id="ARBA00048359"/>
    </source>
</evidence>
<name>A0A7V6TYA7_9HYPH</name>
<evidence type="ECO:0000256" key="9">
    <source>
        <dbReference type="ARBA" id="ARBA00025217"/>
    </source>
</evidence>
<sequence length="283" mass="32664">MTETTKIDYSKTLYLPQTEFPMRAGLPQREPLFVERWENMNLYKKLREQAKDRPLYVLHDGPPYANGNIHIGHALNKILKDVITRSFQMRGYNSNYVPGWDCHGLPIEWKIEEKYRAEGKNKDEVPINEFRRECREFAAGWIKVQTEEFKRLAILGDFENPYTTMNFHAESRIAGELLKFAASGQLYRGSKPVMWSVVERTALAEAEVEYHDVESDMIWVKFPVAGQNDLAGSAVVIWTTTPWTIPGNRAVSYSSRIEYGLYEVTEAENDFGPRPGEKLIFAD</sequence>
<evidence type="ECO:0000256" key="4">
    <source>
        <dbReference type="ARBA" id="ARBA00022598"/>
    </source>
</evidence>
<dbReference type="GO" id="GO:0005524">
    <property type="term" value="F:ATP binding"/>
    <property type="evidence" value="ECO:0007669"/>
    <property type="project" value="UniProtKB-KW"/>
</dbReference>
<protein>
    <recommendedName>
        <fullName evidence="2">isoleucine--tRNA ligase</fullName>
        <ecNumber evidence="2">6.1.1.5</ecNumber>
    </recommendedName>
</protein>
<dbReference type="FunFam" id="3.40.50.620:FF:000042">
    <property type="entry name" value="Isoleucine--tRNA ligase"/>
    <property type="match status" value="1"/>
</dbReference>
<dbReference type="InterPro" id="IPR009008">
    <property type="entry name" value="Val/Leu/Ile-tRNA-synth_edit"/>
</dbReference>
<dbReference type="AlphaFoldDB" id="A0A7V6TYA7"/>
<evidence type="ECO:0000256" key="7">
    <source>
        <dbReference type="ARBA" id="ARBA00022917"/>
    </source>
</evidence>
<dbReference type="SUPFAM" id="SSF50677">
    <property type="entry name" value="ValRS/IleRS/LeuRS editing domain"/>
    <property type="match status" value="1"/>
</dbReference>
<keyword evidence="3" id="KW-0963">Cytoplasm</keyword>
<gene>
    <name evidence="12" type="ORF">GXX48_03490</name>
</gene>
<keyword evidence="7" id="KW-0648">Protein biosynthesis</keyword>
<comment type="similarity">
    <text evidence="1">Belongs to the class-I aminoacyl-tRNA synthetase family. IleS type 1 subfamily.</text>
</comment>
<dbReference type="PANTHER" id="PTHR42765">
    <property type="entry name" value="SOLEUCYL-TRNA SYNTHETASE"/>
    <property type="match status" value="1"/>
</dbReference>
<keyword evidence="4 12" id="KW-0436">Ligase</keyword>
<dbReference type="PRINTS" id="PR00984">
    <property type="entry name" value="TRNASYNTHILE"/>
</dbReference>
<dbReference type="Pfam" id="PF00133">
    <property type="entry name" value="tRNA-synt_1"/>
    <property type="match status" value="1"/>
</dbReference>
<reference evidence="12 13" key="1">
    <citation type="journal article" date="2020" name="Biotechnol. Biofuels">
        <title>New insights from the biogas microbiome by comprehensive genome-resolved metagenomics of nearly 1600 species originating from multiple anaerobic digesters.</title>
        <authorList>
            <person name="Campanaro S."/>
            <person name="Treu L."/>
            <person name="Rodriguez-R L.M."/>
            <person name="Kovalovszki A."/>
            <person name="Ziels R.M."/>
            <person name="Maus I."/>
            <person name="Zhu X."/>
            <person name="Kougias P.G."/>
            <person name="Basile A."/>
            <person name="Luo G."/>
            <person name="Schluter A."/>
            <person name="Konstantinidis K.T."/>
            <person name="Angelidaki I."/>
        </authorList>
    </citation>
    <scope>NUCLEOTIDE SEQUENCE [LARGE SCALE GENOMIC DNA]</scope>
    <source>
        <strain evidence="12">AS04akNAM_66</strain>
    </source>
</reference>
<dbReference type="InterPro" id="IPR001412">
    <property type="entry name" value="aa-tRNA-synth_I_CS"/>
</dbReference>
<comment type="catalytic activity">
    <reaction evidence="10">
        <text>tRNA(Ile) + L-isoleucine + ATP = L-isoleucyl-tRNA(Ile) + AMP + diphosphate</text>
        <dbReference type="Rhea" id="RHEA:11060"/>
        <dbReference type="Rhea" id="RHEA-COMP:9666"/>
        <dbReference type="Rhea" id="RHEA-COMP:9695"/>
        <dbReference type="ChEBI" id="CHEBI:30616"/>
        <dbReference type="ChEBI" id="CHEBI:33019"/>
        <dbReference type="ChEBI" id="CHEBI:58045"/>
        <dbReference type="ChEBI" id="CHEBI:78442"/>
        <dbReference type="ChEBI" id="CHEBI:78528"/>
        <dbReference type="ChEBI" id="CHEBI:456215"/>
        <dbReference type="EC" id="6.1.1.5"/>
    </reaction>
</comment>
<feature type="domain" description="Aminoacyl-tRNA synthetase class Ia" evidence="11">
    <location>
        <begin position="34"/>
        <end position="215"/>
    </location>
</feature>
<evidence type="ECO:0000256" key="2">
    <source>
        <dbReference type="ARBA" id="ARBA00013165"/>
    </source>
</evidence>
<accession>A0A7V6TYA7</accession>
<dbReference type="Gene3D" id="3.90.740.10">
    <property type="entry name" value="Valyl/Leucyl/Isoleucyl-tRNA synthetase, editing domain"/>
    <property type="match status" value="1"/>
</dbReference>
<comment type="caution">
    <text evidence="12">The sequence shown here is derived from an EMBL/GenBank/DDBJ whole genome shotgun (WGS) entry which is preliminary data.</text>
</comment>
<dbReference type="Proteomes" id="UP000551563">
    <property type="component" value="Unassembled WGS sequence"/>
</dbReference>
<keyword evidence="8" id="KW-0030">Aminoacyl-tRNA synthetase</keyword>
<comment type="function">
    <text evidence="9">Catalyzes the attachment of isoleucine to tRNA(Ile). As IleRS can inadvertently accommodate and process structurally similar amino acids such as valine, to avoid such errors it has two additional distinct tRNA(Ile)-dependent editing activities. One activity is designated as 'pretransfer' editing and involves the hydrolysis of activated Val-AMP. The other activity is designated 'posttransfer' editing and involves deacylation of mischarged Val-tRNA(Ile).</text>
</comment>
<evidence type="ECO:0000256" key="5">
    <source>
        <dbReference type="ARBA" id="ARBA00022741"/>
    </source>
</evidence>
<dbReference type="Gene3D" id="3.40.50.620">
    <property type="entry name" value="HUPs"/>
    <property type="match status" value="1"/>
</dbReference>
<dbReference type="PROSITE" id="PS00178">
    <property type="entry name" value="AA_TRNA_LIGASE_I"/>
    <property type="match status" value="1"/>
</dbReference>
<keyword evidence="5" id="KW-0547">Nucleotide-binding</keyword>
<dbReference type="GO" id="GO:0002161">
    <property type="term" value="F:aminoacyl-tRNA deacylase activity"/>
    <property type="evidence" value="ECO:0007669"/>
    <property type="project" value="InterPro"/>
</dbReference>
<organism evidence="12 13">
    <name type="scientific">Brucella intermedia</name>
    <dbReference type="NCBI Taxonomy" id="94625"/>
    <lineage>
        <taxon>Bacteria</taxon>
        <taxon>Pseudomonadati</taxon>
        <taxon>Pseudomonadota</taxon>
        <taxon>Alphaproteobacteria</taxon>
        <taxon>Hyphomicrobiales</taxon>
        <taxon>Brucellaceae</taxon>
        <taxon>Brucella/Ochrobactrum group</taxon>
        <taxon>Brucella</taxon>
    </lineage>
</organism>
<dbReference type="SUPFAM" id="SSF52374">
    <property type="entry name" value="Nucleotidylyl transferase"/>
    <property type="match status" value="1"/>
</dbReference>
<dbReference type="GO" id="GO:0004822">
    <property type="term" value="F:isoleucine-tRNA ligase activity"/>
    <property type="evidence" value="ECO:0007669"/>
    <property type="project" value="UniProtKB-EC"/>
</dbReference>
<evidence type="ECO:0000313" key="13">
    <source>
        <dbReference type="Proteomes" id="UP000551563"/>
    </source>
</evidence>
<dbReference type="InterPro" id="IPR050081">
    <property type="entry name" value="Ile-tRNA_ligase"/>
</dbReference>
<evidence type="ECO:0000256" key="3">
    <source>
        <dbReference type="ARBA" id="ARBA00022490"/>
    </source>
</evidence>
<dbReference type="PANTHER" id="PTHR42765:SF1">
    <property type="entry name" value="ISOLEUCINE--TRNA LIGASE, MITOCHONDRIAL"/>
    <property type="match status" value="1"/>
</dbReference>
<dbReference type="EC" id="6.1.1.5" evidence="2"/>
<proteinExistence type="inferred from homology"/>
<evidence type="ECO:0000313" key="12">
    <source>
        <dbReference type="EMBL" id="HHV66695.1"/>
    </source>
</evidence>
<dbReference type="InterPro" id="IPR014729">
    <property type="entry name" value="Rossmann-like_a/b/a_fold"/>
</dbReference>
<keyword evidence="6" id="KW-0067">ATP-binding</keyword>
<feature type="non-terminal residue" evidence="12">
    <location>
        <position position="283"/>
    </location>
</feature>
<dbReference type="GO" id="GO:0006428">
    <property type="term" value="P:isoleucyl-tRNA aminoacylation"/>
    <property type="evidence" value="ECO:0007669"/>
    <property type="project" value="InterPro"/>
</dbReference>
<evidence type="ECO:0000256" key="6">
    <source>
        <dbReference type="ARBA" id="ARBA00022840"/>
    </source>
</evidence>
<dbReference type="EMBL" id="DUMN01000113">
    <property type="protein sequence ID" value="HHV66695.1"/>
    <property type="molecule type" value="Genomic_DNA"/>
</dbReference>
<evidence type="ECO:0000256" key="1">
    <source>
        <dbReference type="ARBA" id="ARBA00006887"/>
    </source>
</evidence>
<dbReference type="InterPro" id="IPR002301">
    <property type="entry name" value="Ile-tRNA-ligase"/>
</dbReference>
<evidence type="ECO:0000256" key="8">
    <source>
        <dbReference type="ARBA" id="ARBA00023146"/>
    </source>
</evidence>
<dbReference type="InterPro" id="IPR002300">
    <property type="entry name" value="aa-tRNA-synth_Ia"/>
</dbReference>